<feature type="compositionally biased region" description="Polar residues" evidence="3">
    <location>
        <begin position="1"/>
        <end position="20"/>
    </location>
</feature>
<evidence type="ECO:0000313" key="6">
    <source>
        <dbReference type="Proteomes" id="UP000532936"/>
    </source>
</evidence>
<sequence length="221" mass="24591">MAANPTDAQDGSGPTESGSARRSPVQDRGRRRVEQILDAAAEVIGEMGVDNATTNMIAARASTSVGVLYRFFPHKRAIIEMLAMRYVHETEQILSRQEQAGIAVWPLRQAVEWVLHALTDFHQAHPAYQHVYRAVRGSSSPESIALLDHTRVVVDRLLALRARHVLPQDREWHATTVVEAAHALVVQACALTTDKRARLIEETALMLTRYLTPDYAPSDRA</sequence>
<evidence type="ECO:0000256" key="2">
    <source>
        <dbReference type="PROSITE-ProRule" id="PRU00335"/>
    </source>
</evidence>
<protein>
    <submittedName>
        <fullName evidence="5">AcrR family transcriptional regulator</fullName>
    </submittedName>
</protein>
<dbReference type="PRINTS" id="PR00455">
    <property type="entry name" value="HTHTETR"/>
</dbReference>
<comment type="caution">
    <text evidence="5">The sequence shown here is derived from an EMBL/GenBank/DDBJ whole genome shotgun (WGS) entry which is preliminary data.</text>
</comment>
<dbReference type="Pfam" id="PF00440">
    <property type="entry name" value="TetR_N"/>
    <property type="match status" value="1"/>
</dbReference>
<feature type="domain" description="HTH tetR-type" evidence="4">
    <location>
        <begin position="30"/>
        <end position="90"/>
    </location>
</feature>
<dbReference type="InterPro" id="IPR001647">
    <property type="entry name" value="HTH_TetR"/>
</dbReference>
<dbReference type="Gene3D" id="1.10.357.10">
    <property type="entry name" value="Tetracycline Repressor, domain 2"/>
    <property type="match status" value="1"/>
</dbReference>
<feature type="DNA-binding region" description="H-T-H motif" evidence="2">
    <location>
        <begin position="53"/>
        <end position="72"/>
    </location>
</feature>
<feature type="region of interest" description="Disordered" evidence="3">
    <location>
        <begin position="1"/>
        <end position="31"/>
    </location>
</feature>
<dbReference type="Proteomes" id="UP000532936">
    <property type="component" value="Unassembled WGS sequence"/>
</dbReference>
<dbReference type="GO" id="GO:0003700">
    <property type="term" value="F:DNA-binding transcription factor activity"/>
    <property type="evidence" value="ECO:0007669"/>
    <property type="project" value="TreeGrafter"/>
</dbReference>
<dbReference type="InterPro" id="IPR009057">
    <property type="entry name" value="Homeodomain-like_sf"/>
</dbReference>
<dbReference type="InterPro" id="IPR050109">
    <property type="entry name" value="HTH-type_TetR-like_transc_reg"/>
</dbReference>
<reference evidence="5 6" key="1">
    <citation type="submission" date="2020-08" db="EMBL/GenBank/DDBJ databases">
        <title>Genomic Encyclopedia of Type Strains, Phase IV (KMG-IV): sequencing the most valuable type-strain genomes for metagenomic binning, comparative biology and taxonomic classification.</title>
        <authorList>
            <person name="Goeker M."/>
        </authorList>
    </citation>
    <scope>NUCLEOTIDE SEQUENCE [LARGE SCALE GENOMIC DNA]</scope>
    <source>
        <strain evidence="5 6">DSM 14878</strain>
    </source>
</reference>
<evidence type="ECO:0000259" key="4">
    <source>
        <dbReference type="PROSITE" id="PS50977"/>
    </source>
</evidence>
<gene>
    <name evidence="5" type="ORF">GGR11_001029</name>
</gene>
<dbReference type="SUPFAM" id="SSF46689">
    <property type="entry name" value="Homeodomain-like"/>
    <property type="match status" value="1"/>
</dbReference>
<organism evidence="5 6">
    <name type="scientific">Brevundimonas mediterranea</name>
    <dbReference type="NCBI Taxonomy" id="74329"/>
    <lineage>
        <taxon>Bacteria</taxon>
        <taxon>Pseudomonadati</taxon>
        <taxon>Pseudomonadota</taxon>
        <taxon>Alphaproteobacteria</taxon>
        <taxon>Caulobacterales</taxon>
        <taxon>Caulobacteraceae</taxon>
        <taxon>Brevundimonas</taxon>
    </lineage>
</organism>
<dbReference type="EMBL" id="JACIDA010000001">
    <property type="protein sequence ID" value="MBB3871515.1"/>
    <property type="molecule type" value="Genomic_DNA"/>
</dbReference>
<name>A0A7W6A4J7_9CAUL</name>
<dbReference type="InterPro" id="IPR041669">
    <property type="entry name" value="TetR_C_15"/>
</dbReference>
<evidence type="ECO:0000313" key="5">
    <source>
        <dbReference type="EMBL" id="MBB3871515.1"/>
    </source>
</evidence>
<accession>A0A7W6A4J7</accession>
<evidence type="ECO:0000256" key="1">
    <source>
        <dbReference type="ARBA" id="ARBA00023125"/>
    </source>
</evidence>
<dbReference type="Pfam" id="PF17918">
    <property type="entry name" value="TetR_C_15"/>
    <property type="match status" value="1"/>
</dbReference>
<keyword evidence="1 2" id="KW-0238">DNA-binding</keyword>
<dbReference type="PROSITE" id="PS50977">
    <property type="entry name" value="HTH_TETR_2"/>
    <property type="match status" value="1"/>
</dbReference>
<dbReference type="GO" id="GO:0000976">
    <property type="term" value="F:transcription cis-regulatory region binding"/>
    <property type="evidence" value="ECO:0007669"/>
    <property type="project" value="TreeGrafter"/>
</dbReference>
<evidence type="ECO:0000256" key="3">
    <source>
        <dbReference type="SAM" id="MobiDB-lite"/>
    </source>
</evidence>
<dbReference type="PANTHER" id="PTHR30055:SF226">
    <property type="entry name" value="HTH-TYPE TRANSCRIPTIONAL REGULATOR PKSA"/>
    <property type="match status" value="1"/>
</dbReference>
<dbReference type="AlphaFoldDB" id="A0A7W6A4J7"/>
<dbReference type="RefSeq" id="WP_183195697.1">
    <property type="nucleotide sequence ID" value="NZ_JACIDA010000001.1"/>
</dbReference>
<proteinExistence type="predicted"/>
<dbReference type="PANTHER" id="PTHR30055">
    <property type="entry name" value="HTH-TYPE TRANSCRIPTIONAL REGULATOR RUTR"/>
    <property type="match status" value="1"/>
</dbReference>